<dbReference type="InterPro" id="IPR050109">
    <property type="entry name" value="HTH-type_TetR-like_transc_reg"/>
</dbReference>
<dbReference type="GO" id="GO:0000976">
    <property type="term" value="F:transcription cis-regulatory region binding"/>
    <property type="evidence" value="ECO:0007669"/>
    <property type="project" value="TreeGrafter"/>
</dbReference>
<feature type="region of interest" description="Disordered" evidence="6">
    <location>
        <begin position="1"/>
        <end position="23"/>
    </location>
</feature>
<dbReference type="Proteomes" id="UP000199707">
    <property type="component" value="Unassembled WGS sequence"/>
</dbReference>
<keyword evidence="4" id="KW-0804">Transcription</keyword>
<sequence>MQGSDAAVEGTTPRRGRPKTAGLQEARRKAIVTAAFAVFTQKGYDETSIADIAAHAGIGHGTIYRYFTSKREILDHVFDFAVEKTVRALSFEELTLALADREEARELVQTVGTRLFELVDREPGLLKLITVQCSAIDPELRERVTGLYSMLDAELSRGLHHLAPSTDDDGEWTRMGRLAIGMIGPGLVMTLLGDSDAAKRTHFLQSAQALVDRGVLTVPEGAAE</sequence>
<dbReference type="GO" id="GO:0003700">
    <property type="term" value="F:DNA-binding transcription factor activity"/>
    <property type="evidence" value="ECO:0007669"/>
    <property type="project" value="TreeGrafter"/>
</dbReference>
<dbReference type="PROSITE" id="PS50977">
    <property type="entry name" value="HTH_TETR_2"/>
    <property type="match status" value="1"/>
</dbReference>
<dbReference type="STRING" id="1502745.SAMN02799620_00010"/>
<protein>
    <submittedName>
        <fullName evidence="8">Transcriptional regulator, TetR family</fullName>
    </submittedName>
</protein>
<evidence type="ECO:0000256" key="2">
    <source>
        <dbReference type="ARBA" id="ARBA00023015"/>
    </source>
</evidence>
<evidence type="ECO:0000256" key="6">
    <source>
        <dbReference type="SAM" id="MobiDB-lite"/>
    </source>
</evidence>
<feature type="DNA-binding region" description="H-T-H motif" evidence="5">
    <location>
        <begin position="48"/>
        <end position="67"/>
    </location>
</feature>
<dbReference type="PANTHER" id="PTHR30055">
    <property type="entry name" value="HTH-TYPE TRANSCRIPTIONAL REGULATOR RUTR"/>
    <property type="match status" value="1"/>
</dbReference>
<keyword evidence="3 5" id="KW-0238">DNA-binding</keyword>
<evidence type="ECO:0000256" key="3">
    <source>
        <dbReference type="ARBA" id="ARBA00023125"/>
    </source>
</evidence>
<dbReference type="PRINTS" id="PR00455">
    <property type="entry name" value="HTHTETR"/>
</dbReference>
<evidence type="ECO:0000256" key="1">
    <source>
        <dbReference type="ARBA" id="ARBA00011738"/>
    </source>
</evidence>
<dbReference type="InterPro" id="IPR001647">
    <property type="entry name" value="HTH_TetR"/>
</dbReference>
<dbReference type="Gene3D" id="1.10.357.10">
    <property type="entry name" value="Tetracycline Repressor, domain 2"/>
    <property type="match status" value="1"/>
</dbReference>
<dbReference type="GO" id="GO:0045892">
    <property type="term" value="P:negative regulation of DNA-templated transcription"/>
    <property type="evidence" value="ECO:0007669"/>
    <property type="project" value="UniProtKB-ARBA"/>
</dbReference>
<evidence type="ECO:0000256" key="5">
    <source>
        <dbReference type="PROSITE-ProRule" id="PRU00335"/>
    </source>
</evidence>
<proteinExistence type="predicted"/>
<feature type="domain" description="HTH tetR-type" evidence="7">
    <location>
        <begin position="25"/>
        <end position="85"/>
    </location>
</feature>
<evidence type="ECO:0000259" key="7">
    <source>
        <dbReference type="PROSITE" id="PS50977"/>
    </source>
</evidence>
<reference evidence="9" key="1">
    <citation type="submission" date="2016-10" db="EMBL/GenBank/DDBJ databases">
        <authorList>
            <person name="Varghese N."/>
            <person name="Submissions S."/>
        </authorList>
    </citation>
    <scope>NUCLEOTIDE SEQUENCE [LARGE SCALE GENOMIC DNA]</scope>
    <source>
        <strain evidence="9">UNC267MFSha1.1M11</strain>
    </source>
</reference>
<accession>A0A1G4V209</accession>
<dbReference type="Pfam" id="PF00440">
    <property type="entry name" value="TetR_N"/>
    <property type="match status" value="1"/>
</dbReference>
<dbReference type="EMBL" id="FMUB01000001">
    <property type="protein sequence ID" value="SCW99964.1"/>
    <property type="molecule type" value="Genomic_DNA"/>
</dbReference>
<dbReference type="PANTHER" id="PTHR30055:SF234">
    <property type="entry name" value="HTH-TYPE TRANSCRIPTIONAL REGULATOR BETI"/>
    <property type="match status" value="1"/>
</dbReference>
<dbReference type="InterPro" id="IPR023772">
    <property type="entry name" value="DNA-bd_HTH_TetR-type_CS"/>
</dbReference>
<dbReference type="InterPro" id="IPR009057">
    <property type="entry name" value="Homeodomain-like_sf"/>
</dbReference>
<dbReference type="RefSeq" id="WP_235632623.1">
    <property type="nucleotide sequence ID" value="NZ_FMUB01000001.1"/>
</dbReference>
<dbReference type="PROSITE" id="PS01081">
    <property type="entry name" value="HTH_TETR_1"/>
    <property type="match status" value="1"/>
</dbReference>
<gene>
    <name evidence="8" type="ORF">SAMN02799620_00010</name>
</gene>
<dbReference type="FunFam" id="1.10.10.60:FF:000141">
    <property type="entry name" value="TetR family transcriptional regulator"/>
    <property type="match status" value="1"/>
</dbReference>
<dbReference type="SUPFAM" id="SSF46689">
    <property type="entry name" value="Homeodomain-like"/>
    <property type="match status" value="1"/>
</dbReference>
<comment type="subunit">
    <text evidence="1">Homodimer.</text>
</comment>
<evidence type="ECO:0000313" key="8">
    <source>
        <dbReference type="EMBL" id="SCW99964.1"/>
    </source>
</evidence>
<dbReference type="AlphaFoldDB" id="A0A1G4V209"/>
<keyword evidence="2" id="KW-0805">Transcription regulation</keyword>
<organism evidence="8 9">
    <name type="scientific">Mycolicibacterium fluoranthenivorans</name>
    <dbReference type="NCBI Taxonomy" id="258505"/>
    <lineage>
        <taxon>Bacteria</taxon>
        <taxon>Bacillati</taxon>
        <taxon>Actinomycetota</taxon>
        <taxon>Actinomycetes</taxon>
        <taxon>Mycobacteriales</taxon>
        <taxon>Mycobacteriaceae</taxon>
        <taxon>Mycolicibacterium</taxon>
    </lineage>
</organism>
<evidence type="ECO:0000256" key="4">
    <source>
        <dbReference type="ARBA" id="ARBA00023163"/>
    </source>
</evidence>
<evidence type="ECO:0000313" key="9">
    <source>
        <dbReference type="Proteomes" id="UP000199707"/>
    </source>
</evidence>
<name>A0A1G4V209_9MYCO</name>